<dbReference type="STRING" id="662367.SAMN05216167_119123"/>
<dbReference type="Proteomes" id="UP000198598">
    <property type="component" value="Unassembled WGS sequence"/>
</dbReference>
<dbReference type="InterPro" id="IPR021352">
    <property type="entry name" value="DUF2971"/>
</dbReference>
<accession>A0A1I2DGL8</accession>
<evidence type="ECO:0000313" key="1">
    <source>
        <dbReference type="EMBL" id="SFE79627.1"/>
    </source>
</evidence>
<dbReference type="Pfam" id="PF11185">
    <property type="entry name" value="DUF2971"/>
    <property type="match status" value="1"/>
</dbReference>
<reference evidence="1 2" key="1">
    <citation type="submission" date="2016-10" db="EMBL/GenBank/DDBJ databases">
        <authorList>
            <person name="de Groot N.N."/>
        </authorList>
    </citation>
    <scope>NUCLEOTIDE SEQUENCE [LARGE SCALE GENOMIC DNA]</scope>
    <source>
        <strain evidence="1 2">DSM 26130</strain>
    </source>
</reference>
<protein>
    <recommendedName>
        <fullName evidence="3">DUF2971 domain-containing protein</fullName>
    </recommendedName>
</protein>
<evidence type="ECO:0008006" key="3">
    <source>
        <dbReference type="Google" id="ProtNLM"/>
    </source>
</evidence>
<sequence>MTINLYLDTIYHYTDIDTALKILENQTLKFSQPETFNDPFDMHEALIDFSMNEEQAVIWIKNADIPDSKKAEFLNKLIDPEFRKELAGYRRQTITGLRNDCGICCFSQKYDQPLMWSHYAKKHSGVCLGFNIHPVIHSPEIEFIVHPVNYVNSITAANYYEYGEGIVQYLLLTKSQIWAYEEEVRAVIIDRKGQTFFNFDQKCLTDVYYGCKTSTQDIEAVEKLLQEKGYITDKRQRMVIDESTFSIKPINLS</sequence>
<name>A0A1I2DGL8_9BACT</name>
<gene>
    <name evidence="1" type="ORF">SAMN05216167_119123</name>
</gene>
<proteinExistence type="predicted"/>
<organism evidence="1 2">
    <name type="scientific">Spirosoma endophyticum</name>
    <dbReference type="NCBI Taxonomy" id="662367"/>
    <lineage>
        <taxon>Bacteria</taxon>
        <taxon>Pseudomonadati</taxon>
        <taxon>Bacteroidota</taxon>
        <taxon>Cytophagia</taxon>
        <taxon>Cytophagales</taxon>
        <taxon>Cytophagaceae</taxon>
        <taxon>Spirosoma</taxon>
    </lineage>
</organism>
<dbReference type="OrthoDB" id="190848at2"/>
<keyword evidence="2" id="KW-1185">Reference proteome</keyword>
<evidence type="ECO:0000313" key="2">
    <source>
        <dbReference type="Proteomes" id="UP000198598"/>
    </source>
</evidence>
<dbReference type="AlphaFoldDB" id="A0A1I2DGL8"/>
<dbReference type="EMBL" id="FOLQ01000019">
    <property type="protein sequence ID" value="SFE79627.1"/>
    <property type="molecule type" value="Genomic_DNA"/>
</dbReference>